<name>A0A942SX01_9BACI</name>
<reference evidence="11" key="1">
    <citation type="submission" date="2021-05" db="EMBL/GenBank/DDBJ databases">
        <title>Novel Bacillus species.</title>
        <authorList>
            <person name="Liu G."/>
        </authorList>
    </citation>
    <scope>NUCLEOTIDE SEQUENCE</scope>
    <source>
        <strain evidence="11 13">FJAT-50051</strain>
    </source>
</reference>
<dbReference type="Pfam" id="PF04290">
    <property type="entry name" value="DctQ"/>
    <property type="match status" value="1"/>
</dbReference>
<dbReference type="RefSeq" id="WP_213141162.1">
    <property type="nucleotide sequence ID" value="NZ_JAGYPE020000014.1"/>
</dbReference>
<keyword evidence="7 9" id="KW-0472">Membrane</keyword>
<evidence type="ECO:0000256" key="2">
    <source>
        <dbReference type="ARBA" id="ARBA00022448"/>
    </source>
</evidence>
<evidence type="ECO:0000313" key="11">
    <source>
        <dbReference type="EMBL" id="MBS4181308.1"/>
    </source>
</evidence>
<gene>
    <name evidence="12" type="ORF">KHB02_010375</name>
    <name evidence="11" type="ORF">KHB02_07820</name>
</gene>
<evidence type="ECO:0000313" key="12">
    <source>
        <dbReference type="EMBL" id="MCH6265928.1"/>
    </source>
</evidence>
<keyword evidence="6 9" id="KW-1133">Transmembrane helix</keyword>
<evidence type="ECO:0000256" key="8">
    <source>
        <dbReference type="ARBA" id="ARBA00038436"/>
    </source>
</evidence>
<feature type="domain" description="Tripartite ATP-independent periplasmic transporters DctQ component" evidence="10">
    <location>
        <begin position="26"/>
        <end position="152"/>
    </location>
</feature>
<comment type="similarity">
    <text evidence="8">Belongs to the TRAP transporter small permease family.</text>
</comment>
<feature type="transmembrane region" description="Helical" evidence="9">
    <location>
        <begin position="130"/>
        <end position="148"/>
    </location>
</feature>
<feature type="transmembrane region" description="Helical" evidence="9">
    <location>
        <begin position="50"/>
        <end position="68"/>
    </location>
</feature>
<evidence type="ECO:0000313" key="13">
    <source>
        <dbReference type="Proteomes" id="UP000677265"/>
    </source>
</evidence>
<dbReference type="PANTHER" id="PTHR35011:SF11">
    <property type="entry name" value="TRAP TRANSPORTER SMALL PERMEASE PROTEIN"/>
    <property type="match status" value="1"/>
</dbReference>
<dbReference type="InterPro" id="IPR007387">
    <property type="entry name" value="TRAP_DctQ"/>
</dbReference>
<comment type="subcellular location">
    <subcellularLocation>
        <location evidence="1">Cell inner membrane</location>
        <topology evidence="1">Multi-pass membrane protein</topology>
    </subcellularLocation>
</comment>
<dbReference type="InterPro" id="IPR055348">
    <property type="entry name" value="DctQ"/>
</dbReference>
<keyword evidence="13" id="KW-1185">Reference proteome</keyword>
<dbReference type="GO" id="GO:0005886">
    <property type="term" value="C:plasma membrane"/>
    <property type="evidence" value="ECO:0007669"/>
    <property type="project" value="UniProtKB-SubCell"/>
</dbReference>
<dbReference type="EMBL" id="JAGYPE010000001">
    <property type="protein sequence ID" value="MBS4181308.1"/>
    <property type="molecule type" value="Genomic_DNA"/>
</dbReference>
<protein>
    <submittedName>
        <fullName evidence="11">TRAP transporter small permease</fullName>
    </submittedName>
</protein>
<dbReference type="Proteomes" id="UP000677265">
    <property type="component" value="Unassembled WGS sequence"/>
</dbReference>
<sequence>MNALKRFCLFIDSLFEKVAIGSLVVMIIIVTLQVFTRKLFNFVLFWSEEVTLLLLCWFSFMGIAIGVREKLHLAIESFTAKLPPAVIKVIDKVVSFATMAFGYYLLKYGWDFTVLMSESTLPATKLSNAWEYAVMPITGFMMIIYAFLQLIGVDTRRHNVEGGGH</sequence>
<evidence type="ECO:0000256" key="3">
    <source>
        <dbReference type="ARBA" id="ARBA00022475"/>
    </source>
</evidence>
<keyword evidence="4" id="KW-0997">Cell inner membrane</keyword>
<evidence type="ECO:0000256" key="5">
    <source>
        <dbReference type="ARBA" id="ARBA00022692"/>
    </source>
</evidence>
<keyword evidence="5 9" id="KW-0812">Transmembrane</keyword>
<evidence type="ECO:0000259" key="10">
    <source>
        <dbReference type="Pfam" id="PF04290"/>
    </source>
</evidence>
<evidence type="ECO:0000256" key="1">
    <source>
        <dbReference type="ARBA" id="ARBA00004429"/>
    </source>
</evidence>
<dbReference type="GO" id="GO:0015740">
    <property type="term" value="P:C4-dicarboxylate transport"/>
    <property type="evidence" value="ECO:0007669"/>
    <property type="project" value="TreeGrafter"/>
</dbReference>
<feature type="transmembrane region" description="Helical" evidence="9">
    <location>
        <begin position="89"/>
        <end position="110"/>
    </location>
</feature>
<dbReference type="GO" id="GO:0022857">
    <property type="term" value="F:transmembrane transporter activity"/>
    <property type="evidence" value="ECO:0007669"/>
    <property type="project" value="TreeGrafter"/>
</dbReference>
<evidence type="ECO:0000256" key="6">
    <source>
        <dbReference type="ARBA" id="ARBA00022989"/>
    </source>
</evidence>
<organism evidence="11">
    <name type="scientific">Neobacillus citreus</name>
    <dbReference type="NCBI Taxonomy" id="2833578"/>
    <lineage>
        <taxon>Bacteria</taxon>
        <taxon>Bacillati</taxon>
        <taxon>Bacillota</taxon>
        <taxon>Bacilli</taxon>
        <taxon>Bacillales</taxon>
        <taxon>Bacillaceae</taxon>
        <taxon>Neobacillus</taxon>
    </lineage>
</organism>
<proteinExistence type="inferred from homology"/>
<keyword evidence="2" id="KW-0813">Transport</keyword>
<evidence type="ECO:0000256" key="7">
    <source>
        <dbReference type="ARBA" id="ARBA00023136"/>
    </source>
</evidence>
<dbReference type="PANTHER" id="PTHR35011">
    <property type="entry name" value="2,3-DIKETO-L-GULONATE TRAP TRANSPORTER SMALL PERMEASE PROTEIN YIAM"/>
    <property type="match status" value="1"/>
</dbReference>
<accession>A0A942SX01</accession>
<feature type="transmembrane region" description="Helical" evidence="9">
    <location>
        <begin position="7"/>
        <end position="30"/>
    </location>
</feature>
<evidence type="ECO:0000256" key="9">
    <source>
        <dbReference type="SAM" id="Phobius"/>
    </source>
</evidence>
<keyword evidence="3" id="KW-1003">Cell membrane</keyword>
<evidence type="ECO:0000256" key="4">
    <source>
        <dbReference type="ARBA" id="ARBA00022519"/>
    </source>
</evidence>
<comment type="caution">
    <text evidence="11">The sequence shown here is derived from an EMBL/GenBank/DDBJ whole genome shotgun (WGS) entry which is preliminary data.</text>
</comment>
<dbReference type="EMBL" id="JAGYPE020000014">
    <property type="protein sequence ID" value="MCH6265928.1"/>
    <property type="molecule type" value="Genomic_DNA"/>
</dbReference>
<dbReference type="AlphaFoldDB" id="A0A942SX01"/>